<organism evidence="3 4">
    <name type="scientific">Cohnella yongneupensis</name>
    <dbReference type="NCBI Taxonomy" id="425006"/>
    <lineage>
        <taxon>Bacteria</taxon>
        <taxon>Bacillati</taxon>
        <taxon>Bacillota</taxon>
        <taxon>Bacilli</taxon>
        <taxon>Bacillales</taxon>
        <taxon>Paenibacillaceae</taxon>
        <taxon>Cohnella</taxon>
    </lineage>
</organism>
<dbReference type="PANTHER" id="PTHR39189">
    <property type="entry name" value="UPF0173 METAL-DEPENDENT HYDROLASE YTKL"/>
    <property type="match status" value="1"/>
</dbReference>
<name>A0ABW0QZJ6_9BACL</name>
<feature type="region of interest" description="Disordered" evidence="1">
    <location>
        <begin position="31"/>
        <end position="68"/>
    </location>
</feature>
<dbReference type="RefSeq" id="WP_378111881.1">
    <property type="nucleotide sequence ID" value="NZ_JBHSNC010000032.1"/>
</dbReference>
<keyword evidence="4" id="KW-1185">Reference proteome</keyword>
<proteinExistence type="predicted"/>
<evidence type="ECO:0000313" key="3">
    <source>
        <dbReference type="EMBL" id="MFC5529946.1"/>
    </source>
</evidence>
<keyword evidence="2" id="KW-0732">Signal</keyword>
<comment type="caution">
    <text evidence="3">The sequence shown here is derived from an EMBL/GenBank/DDBJ whole genome shotgun (WGS) entry which is preliminary data.</text>
</comment>
<dbReference type="SUPFAM" id="SSF56281">
    <property type="entry name" value="Metallo-hydrolase/oxidoreductase"/>
    <property type="match status" value="1"/>
</dbReference>
<feature type="signal peptide" evidence="2">
    <location>
        <begin position="1"/>
        <end position="29"/>
    </location>
</feature>
<gene>
    <name evidence="3" type="ORF">ACFPQ4_10875</name>
</gene>
<dbReference type="EMBL" id="JBHSNC010000032">
    <property type="protein sequence ID" value="MFC5529946.1"/>
    <property type="molecule type" value="Genomic_DNA"/>
</dbReference>
<evidence type="ECO:0000256" key="2">
    <source>
        <dbReference type="SAM" id="SignalP"/>
    </source>
</evidence>
<feature type="chain" id="PRO_5045181372" evidence="2">
    <location>
        <begin position="30"/>
        <end position="292"/>
    </location>
</feature>
<dbReference type="Pfam" id="PF13483">
    <property type="entry name" value="Lactamase_B_3"/>
    <property type="match status" value="1"/>
</dbReference>
<evidence type="ECO:0000313" key="4">
    <source>
        <dbReference type="Proteomes" id="UP001596108"/>
    </source>
</evidence>
<dbReference type="Gene3D" id="3.60.15.10">
    <property type="entry name" value="Ribonuclease Z/Hydroxyacylglutathione hydrolase-like"/>
    <property type="match status" value="1"/>
</dbReference>
<evidence type="ECO:0000256" key="1">
    <source>
        <dbReference type="SAM" id="MobiDB-lite"/>
    </source>
</evidence>
<dbReference type="PANTHER" id="PTHR39189:SF1">
    <property type="entry name" value="UPF0173 METAL-DEPENDENT HYDROLASE YTKL"/>
    <property type="match status" value="1"/>
</dbReference>
<accession>A0ABW0QZJ6</accession>
<sequence length="292" mass="31415">MKRKFNIALSLFSCFLLLTLLSACGGNNAHSPAKASPTSSSAESSASAEPVAASSSAASSPANVADADPLANSTGKTLIKSITPEKGGAYHASYAIISKSGTVAIADPFVLWNKDNPLHADIITVSHSHFDHNDSDFVKNTEARKSLMKEETFTVKDITVTSIPANHGGEYISGVSKTDYIYVFEVDGLRIAHFGDFGQPEIAQEQLDKLGHIDVVLTRFSDKPQFGASPDTTIKVIEQLKPKVISPTHYEPETIKDIIEKAKLDDRGEATELAIDRADLDAIEGTAYYMLK</sequence>
<dbReference type="InterPro" id="IPR036866">
    <property type="entry name" value="RibonucZ/Hydroxyglut_hydro"/>
</dbReference>
<dbReference type="PROSITE" id="PS51257">
    <property type="entry name" value="PROKAR_LIPOPROTEIN"/>
    <property type="match status" value="1"/>
</dbReference>
<protein>
    <submittedName>
        <fullName evidence="3">MBL fold metallo-hydrolase</fullName>
    </submittedName>
</protein>
<dbReference type="Proteomes" id="UP001596108">
    <property type="component" value="Unassembled WGS sequence"/>
</dbReference>
<reference evidence="4" key="1">
    <citation type="journal article" date="2019" name="Int. J. Syst. Evol. Microbiol.">
        <title>The Global Catalogue of Microorganisms (GCM) 10K type strain sequencing project: providing services to taxonomists for standard genome sequencing and annotation.</title>
        <authorList>
            <consortium name="The Broad Institute Genomics Platform"/>
            <consortium name="The Broad Institute Genome Sequencing Center for Infectious Disease"/>
            <person name="Wu L."/>
            <person name="Ma J."/>
        </authorList>
    </citation>
    <scope>NUCLEOTIDE SEQUENCE [LARGE SCALE GENOMIC DNA]</scope>
    <source>
        <strain evidence="4">CGMCC 1.18578</strain>
    </source>
</reference>